<proteinExistence type="predicted"/>
<organism evidence="1 2">
    <name type="scientific">Paraburkholderia rhynchosiae</name>
    <dbReference type="NCBI Taxonomy" id="487049"/>
    <lineage>
        <taxon>Bacteria</taxon>
        <taxon>Pseudomonadati</taxon>
        <taxon>Pseudomonadota</taxon>
        <taxon>Betaproteobacteria</taxon>
        <taxon>Burkholderiales</taxon>
        <taxon>Burkholderiaceae</taxon>
        <taxon>Paraburkholderia</taxon>
    </lineage>
</organism>
<dbReference type="AlphaFoldDB" id="A0A6J5CBY1"/>
<name>A0A6J5CBY1_9BURK</name>
<dbReference type="SUPFAM" id="SSF53098">
    <property type="entry name" value="Ribonuclease H-like"/>
    <property type="match status" value="1"/>
</dbReference>
<dbReference type="GO" id="GO:0003676">
    <property type="term" value="F:nucleic acid binding"/>
    <property type="evidence" value="ECO:0007669"/>
    <property type="project" value="InterPro"/>
</dbReference>
<dbReference type="InterPro" id="IPR012337">
    <property type="entry name" value="RNaseH-like_sf"/>
</dbReference>
<evidence type="ECO:0000313" key="1">
    <source>
        <dbReference type="EMBL" id="CAB3730726.1"/>
    </source>
</evidence>
<reference evidence="1 2" key="1">
    <citation type="submission" date="2020-04" db="EMBL/GenBank/DDBJ databases">
        <authorList>
            <person name="De Canck E."/>
        </authorList>
    </citation>
    <scope>NUCLEOTIDE SEQUENCE [LARGE SCALE GENOMIC DNA]</scope>
    <source>
        <strain evidence="1 2">LMG 27174</strain>
    </source>
</reference>
<gene>
    <name evidence="1" type="ORF">LMG27174_05773</name>
</gene>
<protein>
    <recommendedName>
        <fullName evidence="3">Polynucleotidyl transferase</fullName>
    </recommendedName>
</protein>
<dbReference type="Gene3D" id="3.30.420.10">
    <property type="entry name" value="Ribonuclease H-like superfamily/Ribonuclease H"/>
    <property type="match status" value="1"/>
</dbReference>
<dbReference type="Proteomes" id="UP000494205">
    <property type="component" value="Unassembled WGS sequence"/>
</dbReference>
<dbReference type="EMBL" id="CADIJZ010000027">
    <property type="protein sequence ID" value="CAB3730726.1"/>
    <property type="molecule type" value="Genomic_DNA"/>
</dbReference>
<evidence type="ECO:0008006" key="3">
    <source>
        <dbReference type="Google" id="ProtNLM"/>
    </source>
</evidence>
<accession>A0A6J5CBY1</accession>
<dbReference type="RefSeq" id="WP_244201382.1">
    <property type="nucleotide sequence ID" value="NZ_CADIJZ010000027.1"/>
</dbReference>
<evidence type="ECO:0000313" key="2">
    <source>
        <dbReference type="Proteomes" id="UP000494205"/>
    </source>
</evidence>
<dbReference type="InterPro" id="IPR036397">
    <property type="entry name" value="RNaseH_sf"/>
</dbReference>
<sequence length="180" mass="19740">MSAIQTEFDMPAIEPVHVASGARNILALDIGTQCGWSLKNGDARVRSGSVSFAARARDNAGQRWLKFTAHLSALKREVGELHAIYYEEVMAHGTRDNPNVIAAHVYGGFLAQLEIFCDVNRIRLVPVSVGTIKKSFTGNGRANKEQMLAEARRRGFRPADDNEADSLAILHYAIEKECGS</sequence>